<name>A0A1H4SNA8_PSEAG</name>
<feature type="domain" description="Solute-binding protein family 5" evidence="7">
    <location>
        <begin position="71"/>
        <end position="450"/>
    </location>
</feature>
<proteinExistence type="inferred from homology"/>
<dbReference type="Proteomes" id="UP000242849">
    <property type="component" value="Unassembled WGS sequence"/>
</dbReference>
<evidence type="ECO:0000313" key="8">
    <source>
        <dbReference type="EMBL" id="SEC45321.1"/>
    </source>
</evidence>
<dbReference type="SUPFAM" id="SSF53850">
    <property type="entry name" value="Periplasmic binding protein-like II"/>
    <property type="match status" value="1"/>
</dbReference>
<dbReference type="Gene3D" id="3.10.105.10">
    <property type="entry name" value="Dipeptide-binding Protein, Domain 3"/>
    <property type="match status" value="1"/>
</dbReference>
<protein>
    <submittedName>
        <fullName evidence="8">Dipeptide transport system substrate-binding protein</fullName>
    </submittedName>
</protein>
<dbReference type="PIRSF" id="PIRSF002741">
    <property type="entry name" value="MppA"/>
    <property type="match status" value="1"/>
</dbReference>
<evidence type="ECO:0000256" key="3">
    <source>
        <dbReference type="ARBA" id="ARBA00022729"/>
    </source>
</evidence>
<dbReference type="InterPro" id="IPR000914">
    <property type="entry name" value="SBP_5_dom"/>
</dbReference>
<organism evidence="8 9">
    <name type="scientific">Pseudomonas anguilliseptica</name>
    <dbReference type="NCBI Taxonomy" id="53406"/>
    <lineage>
        <taxon>Bacteria</taxon>
        <taxon>Pseudomonadati</taxon>
        <taxon>Pseudomonadota</taxon>
        <taxon>Gammaproteobacteria</taxon>
        <taxon>Pseudomonadales</taxon>
        <taxon>Pseudomonadaceae</taxon>
        <taxon>Pseudomonas</taxon>
    </lineage>
</organism>
<keyword evidence="2" id="KW-0813">Transport</keyword>
<dbReference type="FunFam" id="3.40.190.10:FF:000036">
    <property type="entry name" value="Dipeptide ABC transporter, substrate-binding protein"/>
    <property type="match status" value="1"/>
</dbReference>
<dbReference type="STRING" id="53406.SAMN05421553_0877"/>
<feature type="chain" id="PRO_5017425916" evidence="6">
    <location>
        <begin position="25"/>
        <end position="532"/>
    </location>
</feature>
<keyword evidence="3 6" id="KW-0732">Signal</keyword>
<dbReference type="Gene3D" id="3.90.76.10">
    <property type="entry name" value="Dipeptide-binding Protein, Domain 1"/>
    <property type="match status" value="1"/>
</dbReference>
<comment type="similarity">
    <text evidence="1">Belongs to the bacterial solute-binding protein 5 family.</text>
</comment>
<dbReference type="CDD" id="cd08493">
    <property type="entry name" value="PBP2_DppA_like"/>
    <property type="match status" value="1"/>
</dbReference>
<evidence type="ECO:0000256" key="6">
    <source>
        <dbReference type="SAM" id="SignalP"/>
    </source>
</evidence>
<dbReference type="EMBL" id="FNSC01000001">
    <property type="protein sequence ID" value="SEC45321.1"/>
    <property type="molecule type" value="Genomic_DNA"/>
</dbReference>
<dbReference type="InterPro" id="IPR039424">
    <property type="entry name" value="SBP_5"/>
</dbReference>
<dbReference type="GO" id="GO:1904680">
    <property type="term" value="F:peptide transmembrane transporter activity"/>
    <property type="evidence" value="ECO:0007669"/>
    <property type="project" value="TreeGrafter"/>
</dbReference>
<evidence type="ECO:0000256" key="5">
    <source>
        <dbReference type="ARBA" id="ARBA00022927"/>
    </source>
</evidence>
<dbReference type="InterPro" id="IPR030678">
    <property type="entry name" value="Peptide/Ni-bd"/>
</dbReference>
<dbReference type="GO" id="GO:0043190">
    <property type="term" value="C:ATP-binding cassette (ABC) transporter complex"/>
    <property type="evidence" value="ECO:0007669"/>
    <property type="project" value="InterPro"/>
</dbReference>
<sequence>MRTHTSIQAMLVAGLLLGSTYASASNLVYCSEGSPGGFDPGQYTTGTDFDAASETLFNGLAQFERGSTLAVPALATEWQASEDGLSYTFKLRPGVKFHSTEYFTPSRTFNADDVVFTFQRMLDKDHPFRKAYPTEFPYFTDMGLDKNIAKVEKVDDLSVRFTLNNVDAAFIQNLAMNFAAIHSAEYADQLLKAGKAADINQKPIGTGPFVFNRYQKDAQIRFKGNKDYWLPEDVQIDNLIFAINTDASVRAQKLKAGECQITLNPRPADLAALQKDPNLQVPSQPGFNLGYIAYNVTRAPFDKVEVRQALDMAIDKPAIISAVYQGAGQLAVNAMPPTQWSYDESINAIPQDIEKAKALLKQAGVAEGTKITLWAMPVQRPYNPNAKLMAEMLQADWAKVGIQAEIVSYEWGEYIKRAHAGEHDAMLIGWTGDNGDPDNWLGTLYGCDSVNGNNFSKWCDAGYDKIVKQAKAVTDRAARSELYQQAQQIIQQQLPISPIAHSTVYQPMRNSVKGFEISPFGRNSFYGVSNTR</sequence>
<dbReference type="FunFam" id="3.10.105.10:FF:000002">
    <property type="entry name" value="Dipeptide ABC transporter, substrate-binding protein"/>
    <property type="match status" value="1"/>
</dbReference>
<evidence type="ECO:0000256" key="1">
    <source>
        <dbReference type="ARBA" id="ARBA00005695"/>
    </source>
</evidence>
<evidence type="ECO:0000256" key="2">
    <source>
        <dbReference type="ARBA" id="ARBA00022448"/>
    </source>
</evidence>
<dbReference type="PANTHER" id="PTHR30290:SF38">
    <property type="entry name" value="D,D-DIPEPTIDE-BINDING PERIPLASMIC PROTEIN DDPA-RELATED"/>
    <property type="match status" value="1"/>
</dbReference>
<dbReference type="AlphaFoldDB" id="A0A1H4SNA8"/>
<keyword evidence="9" id="KW-1185">Reference proteome</keyword>
<reference evidence="9" key="1">
    <citation type="submission" date="2016-10" db="EMBL/GenBank/DDBJ databases">
        <authorList>
            <person name="Varghese N."/>
            <person name="Submissions S."/>
        </authorList>
    </citation>
    <scope>NUCLEOTIDE SEQUENCE [LARGE SCALE GENOMIC DNA]</scope>
    <source>
        <strain evidence="9">DSM 12111</strain>
    </source>
</reference>
<dbReference type="GO" id="GO:0030288">
    <property type="term" value="C:outer membrane-bounded periplasmic space"/>
    <property type="evidence" value="ECO:0007669"/>
    <property type="project" value="TreeGrafter"/>
</dbReference>
<feature type="signal peptide" evidence="6">
    <location>
        <begin position="1"/>
        <end position="24"/>
    </location>
</feature>
<keyword evidence="5" id="KW-0653">Protein transport</keyword>
<dbReference type="GO" id="GO:0015031">
    <property type="term" value="P:protein transport"/>
    <property type="evidence" value="ECO:0007669"/>
    <property type="project" value="UniProtKB-KW"/>
</dbReference>
<keyword evidence="4" id="KW-0571">Peptide transport</keyword>
<accession>A0A1H4SNA8</accession>
<dbReference type="OrthoDB" id="9801912at2"/>
<evidence type="ECO:0000259" key="7">
    <source>
        <dbReference type="Pfam" id="PF00496"/>
    </source>
</evidence>
<dbReference type="PANTHER" id="PTHR30290">
    <property type="entry name" value="PERIPLASMIC BINDING COMPONENT OF ABC TRANSPORTER"/>
    <property type="match status" value="1"/>
</dbReference>
<dbReference type="GO" id="GO:0042938">
    <property type="term" value="P:dipeptide transport"/>
    <property type="evidence" value="ECO:0007669"/>
    <property type="project" value="TreeGrafter"/>
</dbReference>
<evidence type="ECO:0000256" key="4">
    <source>
        <dbReference type="ARBA" id="ARBA00022856"/>
    </source>
</evidence>
<dbReference type="Pfam" id="PF00496">
    <property type="entry name" value="SBP_bac_5"/>
    <property type="match status" value="1"/>
</dbReference>
<gene>
    <name evidence="8" type="ORF">SAMN05421553_0877</name>
</gene>
<evidence type="ECO:0000313" key="9">
    <source>
        <dbReference type="Proteomes" id="UP000242849"/>
    </source>
</evidence>
<dbReference type="Gene3D" id="3.40.190.10">
    <property type="entry name" value="Periplasmic binding protein-like II"/>
    <property type="match status" value="1"/>
</dbReference>